<dbReference type="EMBL" id="JOKG01000001">
    <property type="protein sequence ID" value="KEQ15149.1"/>
    <property type="molecule type" value="Genomic_DNA"/>
</dbReference>
<organism evidence="2 3">
    <name type="scientific">Endozoicomonas montiporae</name>
    <dbReference type="NCBI Taxonomy" id="1027273"/>
    <lineage>
        <taxon>Bacteria</taxon>
        <taxon>Pseudomonadati</taxon>
        <taxon>Pseudomonadota</taxon>
        <taxon>Gammaproteobacteria</taxon>
        <taxon>Oceanospirillales</taxon>
        <taxon>Endozoicomonadaceae</taxon>
        <taxon>Endozoicomonas</taxon>
    </lineage>
</organism>
<comment type="caution">
    <text evidence="2">The sequence shown here is derived from an EMBL/GenBank/DDBJ whole genome shotgun (WGS) entry which is preliminary data.</text>
</comment>
<evidence type="ECO:0000313" key="2">
    <source>
        <dbReference type="EMBL" id="KEQ15149.1"/>
    </source>
</evidence>
<keyword evidence="3" id="KW-1185">Reference proteome</keyword>
<evidence type="ECO:0000313" key="3">
    <source>
        <dbReference type="Proteomes" id="UP000028006"/>
    </source>
</evidence>
<feature type="coiled-coil region" evidence="1">
    <location>
        <begin position="366"/>
        <end position="400"/>
    </location>
</feature>
<reference evidence="2 3" key="1">
    <citation type="submission" date="2014-06" db="EMBL/GenBank/DDBJ databases">
        <title>Whole Genome Sequences of Three Symbiotic Endozoicomonas Bacteria.</title>
        <authorList>
            <person name="Neave M.J."/>
            <person name="Apprill A."/>
            <person name="Voolstra C.R."/>
        </authorList>
    </citation>
    <scope>NUCLEOTIDE SEQUENCE [LARGE SCALE GENOMIC DNA]</scope>
    <source>
        <strain evidence="2 3">LMG 24815</strain>
    </source>
</reference>
<dbReference type="Proteomes" id="UP000028006">
    <property type="component" value="Unassembled WGS sequence"/>
</dbReference>
<feature type="coiled-coil region" evidence="1">
    <location>
        <begin position="427"/>
        <end position="461"/>
    </location>
</feature>
<accession>A0A081N9M6</accession>
<protein>
    <submittedName>
        <fullName evidence="2">Uncharacterized protein</fullName>
    </submittedName>
</protein>
<sequence length="482" mass="52849">MFLAAATGQVKGHEAIHAAITVKPLLSQTGTHCALIQPLDASAITLLETRRIDALIGAGGDEPFPLATEVSIGLLASDVGENGSTSTVHLTYNTLSNKINAVWNMVIFAVSAYLQLPERAGDTVMTVDTLLVGRNNEGIQFISASGRGEGKKTQVTPCHSQNEVNKTGQHSGQGLVAQRFQGCGSSGGSGDEPPDKPRHTGTLNCPLCNGYCDKLERKCAREKEIRTVEREVIDKIAECFGYRKPPQLSGNRAGNRALYTLQDYSTHKGKKLQCSKIDILAMALQELRADQQSGTLLLQQQVADSKSVNSMASKTLNVQWQQTASLQNPFSLAQANTVVACHEDLSHLGAAASHNQECCMLREEEIQQLKATLSQMQIALNALNIEYEELKNEFDTLAIASFLEEDEDDDEAEEMLARESDSLSLMLSKSQQNEQRLNSELDNLRQEISLLKLQIALLQQRQQRANDGVPREQTICWGYWPN</sequence>
<keyword evidence="1" id="KW-0175">Coiled coil</keyword>
<evidence type="ECO:0000256" key="1">
    <source>
        <dbReference type="SAM" id="Coils"/>
    </source>
</evidence>
<proteinExistence type="predicted"/>
<name>A0A081N9M6_9GAMM</name>
<gene>
    <name evidence="2" type="ORF">GZ77_00125</name>
</gene>
<dbReference type="AlphaFoldDB" id="A0A081N9M6"/>